<name>A0A160TIA4_9ZZZZ</name>
<gene>
    <name evidence="2" type="ORF">MGWOODY_Smn2777</name>
</gene>
<feature type="transmembrane region" description="Helical" evidence="1">
    <location>
        <begin position="147"/>
        <end position="173"/>
    </location>
</feature>
<keyword evidence="1" id="KW-0812">Transmembrane</keyword>
<organism evidence="2">
    <name type="scientific">hydrothermal vent metagenome</name>
    <dbReference type="NCBI Taxonomy" id="652676"/>
    <lineage>
        <taxon>unclassified sequences</taxon>
        <taxon>metagenomes</taxon>
        <taxon>ecological metagenomes</taxon>
    </lineage>
</organism>
<feature type="transmembrane region" description="Helical" evidence="1">
    <location>
        <begin position="307"/>
        <end position="325"/>
    </location>
</feature>
<feature type="transmembrane region" description="Helical" evidence="1">
    <location>
        <begin position="331"/>
        <end position="352"/>
    </location>
</feature>
<feature type="transmembrane region" description="Helical" evidence="1">
    <location>
        <begin position="232"/>
        <end position="255"/>
    </location>
</feature>
<dbReference type="EMBL" id="CZQE01000112">
    <property type="protein sequence ID" value="CUS44103.1"/>
    <property type="molecule type" value="Genomic_DNA"/>
</dbReference>
<keyword evidence="1" id="KW-0472">Membrane</keyword>
<reference evidence="2" key="1">
    <citation type="submission" date="2015-10" db="EMBL/GenBank/DDBJ databases">
        <authorList>
            <person name="Gilbert D.G."/>
        </authorList>
    </citation>
    <scope>NUCLEOTIDE SEQUENCE</scope>
</reference>
<feature type="transmembrane region" description="Helical" evidence="1">
    <location>
        <begin position="193"/>
        <end position="220"/>
    </location>
</feature>
<evidence type="ECO:0000256" key="1">
    <source>
        <dbReference type="SAM" id="Phobius"/>
    </source>
</evidence>
<feature type="transmembrane region" description="Helical" evidence="1">
    <location>
        <begin position="275"/>
        <end position="300"/>
    </location>
</feature>
<proteinExistence type="predicted"/>
<accession>A0A160TIA4</accession>
<keyword evidence="1" id="KW-1133">Transmembrane helix</keyword>
<evidence type="ECO:0000313" key="2">
    <source>
        <dbReference type="EMBL" id="CUS44103.1"/>
    </source>
</evidence>
<dbReference type="AlphaFoldDB" id="A0A160TIA4"/>
<protein>
    <recommendedName>
        <fullName evidence="3">DUF2029 domain-containing protein</fullName>
    </recommendedName>
</protein>
<sequence length="372" mass="40039">MARPQPPLWLTAPTRFAALKRPTARIVLALFAILLVASLSALVSPGPPPVSHDPAQRADDEADVVLYETIVAGVRGGGDYYAVTAQALRTGNYPLRPFVTFRLPTLATVQAAMPPGATILLLYMLAVAVMLAWFIRLRPAYARAPPLAIAMVLLGGGMMAFVQPALASFHEVWAGLLIALSLALRRRERWVEAVAFGLIAMLVRETAALFVGIMAVLALVEGRRREAIGWGLAILALAVVVLFHAHAVSLVVRSIDPASPGWAGMLGFGFFVKTMSLSTALNLAPMWLAALLVALALFGWAGWNDELALRALATFAAYAVLLSLFGRPDTFYWGLMIAPTILVGLAFVPDALRDLATAAIDRRRIIVTRMVR</sequence>
<evidence type="ECO:0008006" key="3">
    <source>
        <dbReference type="Google" id="ProtNLM"/>
    </source>
</evidence>
<feature type="transmembrane region" description="Helical" evidence="1">
    <location>
        <begin position="116"/>
        <end position="135"/>
    </location>
</feature>